<keyword evidence="9" id="KW-1185">Reference proteome</keyword>
<dbReference type="CDD" id="cd06170">
    <property type="entry name" value="LuxR_C_like"/>
    <property type="match status" value="1"/>
</dbReference>
<dbReference type="PANTHER" id="PTHR43214">
    <property type="entry name" value="TWO-COMPONENT RESPONSE REGULATOR"/>
    <property type="match status" value="1"/>
</dbReference>
<dbReference type="PROSITE" id="PS00622">
    <property type="entry name" value="HTH_LUXR_1"/>
    <property type="match status" value="1"/>
</dbReference>
<keyword evidence="3" id="KW-0238">DNA-binding</keyword>
<dbReference type="RefSeq" id="WP_344658554.1">
    <property type="nucleotide sequence ID" value="NZ_BAAAQM010000021.1"/>
</dbReference>
<dbReference type="InterPro" id="IPR016032">
    <property type="entry name" value="Sig_transdc_resp-reg_C-effctor"/>
</dbReference>
<dbReference type="PROSITE" id="PS50043">
    <property type="entry name" value="HTH_LUXR_2"/>
    <property type="match status" value="1"/>
</dbReference>
<evidence type="ECO:0000259" key="6">
    <source>
        <dbReference type="PROSITE" id="PS50043"/>
    </source>
</evidence>
<keyword evidence="2" id="KW-0805">Transcription regulation</keyword>
<feature type="domain" description="HTH luxR-type" evidence="6">
    <location>
        <begin position="156"/>
        <end position="221"/>
    </location>
</feature>
<dbReference type="Pfam" id="PF00196">
    <property type="entry name" value="GerE"/>
    <property type="match status" value="1"/>
</dbReference>
<evidence type="ECO:0000259" key="7">
    <source>
        <dbReference type="PROSITE" id="PS50110"/>
    </source>
</evidence>
<gene>
    <name evidence="8" type="ORF">GCM10009838_39760</name>
</gene>
<evidence type="ECO:0000256" key="2">
    <source>
        <dbReference type="ARBA" id="ARBA00023015"/>
    </source>
</evidence>
<keyword evidence="1 5" id="KW-0597">Phosphoprotein</keyword>
<comment type="caution">
    <text evidence="8">The sequence shown here is derived from an EMBL/GenBank/DDBJ whole genome shotgun (WGS) entry which is preliminary data.</text>
</comment>
<dbReference type="SMART" id="SM00421">
    <property type="entry name" value="HTH_LUXR"/>
    <property type="match status" value="1"/>
</dbReference>
<accession>A0ABP5D852</accession>
<feature type="domain" description="Response regulatory" evidence="7">
    <location>
        <begin position="15"/>
        <end position="134"/>
    </location>
</feature>
<reference evidence="9" key="1">
    <citation type="journal article" date="2019" name="Int. J. Syst. Evol. Microbiol.">
        <title>The Global Catalogue of Microorganisms (GCM) 10K type strain sequencing project: providing services to taxonomists for standard genome sequencing and annotation.</title>
        <authorList>
            <consortium name="The Broad Institute Genomics Platform"/>
            <consortium name="The Broad Institute Genome Sequencing Center for Infectious Disease"/>
            <person name="Wu L."/>
            <person name="Ma J."/>
        </authorList>
    </citation>
    <scope>NUCLEOTIDE SEQUENCE [LARGE SCALE GENOMIC DNA]</scope>
    <source>
        <strain evidence="9">JCM 16013</strain>
    </source>
</reference>
<dbReference type="Pfam" id="PF00072">
    <property type="entry name" value="Response_reg"/>
    <property type="match status" value="1"/>
</dbReference>
<dbReference type="InterPro" id="IPR039420">
    <property type="entry name" value="WalR-like"/>
</dbReference>
<dbReference type="SUPFAM" id="SSF52172">
    <property type="entry name" value="CheY-like"/>
    <property type="match status" value="1"/>
</dbReference>
<keyword evidence="4" id="KW-0804">Transcription</keyword>
<dbReference type="InterPro" id="IPR001789">
    <property type="entry name" value="Sig_transdc_resp-reg_receiver"/>
</dbReference>
<evidence type="ECO:0000313" key="8">
    <source>
        <dbReference type="EMBL" id="GAA1975611.1"/>
    </source>
</evidence>
<dbReference type="Gene3D" id="3.40.50.2300">
    <property type="match status" value="1"/>
</dbReference>
<dbReference type="InterPro" id="IPR058245">
    <property type="entry name" value="NreC/VraR/RcsB-like_REC"/>
</dbReference>
<evidence type="ECO:0000256" key="4">
    <source>
        <dbReference type="ARBA" id="ARBA00023163"/>
    </source>
</evidence>
<dbReference type="Proteomes" id="UP001499854">
    <property type="component" value="Unassembled WGS sequence"/>
</dbReference>
<evidence type="ECO:0000256" key="1">
    <source>
        <dbReference type="ARBA" id="ARBA00022553"/>
    </source>
</evidence>
<name>A0ABP5D852_9ACTN</name>
<evidence type="ECO:0000256" key="5">
    <source>
        <dbReference type="PROSITE-ProRule" id="PRU00169"/>
    </source>
</evidence>
<dbReference type="PRINTS" id="PR00038">
    <property type="entry name" value="HTHLUXR"/>
</dbReference>
<evidence type="ECO:0000256" key="3">
    <source>
        <dbReference type="ARBA" id="ARBA00023125"/>
    </source>
</evidence>
<dbReference type="SMART" id="SM00448">
    <property type="entry name" value="REC"/>
    <property type="match status" value="1"/>
</dbReference>
<dbReference type="PROSITE" id="PS50110">
    <property type="entry name" value="RESPONSE_REGULATORY"/>
    <property type="match status" value="1"/>
</dbReference>
<protein>
    <submittedName>
        <fullName evidence="8">Response regulator transcription factor</fullName>
    </submittedName>
</protein>
<dbReference type="InterPro" id="IPR000792">
    <property type="entry name" value="Tscrpt_reg_LuxR_C"/>
</dbReference>
<organism evidence="8 9">
    <name type="scientific">Catenulispora subtropica</name>
    <dbReference type="NCBI Taxonomy" id="450798"/>
    <lineage>
        <taxon>Bacteria</taxon>
        <taxon>Bacillati</taxon>
        <taxon>Actinomycetota</taxon>
        <taxon>Actinomycetes</taxon>
        <taxon>Catenulisporales</taxon>
        <taxon>Catenulisporaceae</taxon>
        <taxon>Catenulispora</taxon>
    </lineage>
</organism>
<dbReference type="InterPro" id="IPR011006">
    <property type="entry name" value="CheY-like_superfamily"/>
</dbReference>
<dbReference type="CDD" id="cd17535">
    <property type="entry name" value="REC_NarL-like"/>
    <property type="match status" value="1"/>
</dbReference>
<sequence length="225" mass="23940">MTTEPSGPAAPPPIRILIADDEALVRSGLHAILAAEPGLAVVGEAGTGAEAVALARSLRPDVVLTDVRMPALDGIQAARLILDGSGAGPTPRVVVITTFENDDHLYDALLAGASGFLLKRSRPAEIVQAVRLAAVGDTLMFPEAVRELARKQRRHPESVADRLSEREREVLRLMAAGLENAEIAQEMFLGAQTVKTHVANILAKLDARNRTHAVVIAYRSGFVNP</sequence>
<dbReference type="EMBL" id="BAAAQM010000021">
    <property type="protein sequence ID" value="GAA1975611.1"/>
    <property type="molecule type" value="Genomic_DNA"/>
</dbReference>
<proteinExistence type="predicted"/>
<feature type="modified residue" description="4-aspartylphosphate" evidence="5">
    <location>
        <position position="66"/>
    </location>
</feature>
<dbReference type="SUPFAM" id="SSF46894">
    <property type="entry name" value="C-terminal effector domain of the bipartite response regulators"/>
    <property type="match status" value="1"/>
</dbReference>
<evidence type="ECO:0000313" key="9">
    <source>
        <dbReference type="Proteomes" id="UP001499854"/>
    </source>
</evidence>
<dbReference type="PANTHER" id="PTHR43214:SF24">
    <property type="entry name" value="TRANSCRIPTIONAL REGULATORY PROTEIN NARL-RELATED"/>
    <property type="match status" value="1"/>
</dbReference>